<dbReference type="Gene3D" id="3.30.70.920">
    <property type="match status" value="1"/>
</dbReference>
<dbReference type="SUPFAM" id="SSF54909">
    <property type="entry name" value="Dimeric alpha+beta barrel"/>
    <property type="match status" value="1"/>
</dbReference>
<dbReference type="PROSITE" id="PS50956">
    <property type="entry name" value="HTH_ASNC_2"/>
    <property type="match status" value="1"/>
</dbReference>
<dbReference type="GO" id="GO:0043565">
    <property type="term" value="F:sequence-specific DNA binding"/>
    <property type="evidence" value="ECO:0007669"/>
    <property type="project" value="InterPro"/>
</dbReference>
<organism evidence="5 6">
    <name type="scientific">Vagococcus allomyrinae</name>
    <dbReference type="NCBI Taxonomy" id="2794353"/>
    <lineage>
        <taxon>Bacteria</taxon>
        <taxon>Bacillati</taxon>
        <taxon>Bacillota</taxon>
        <taxon>Bacilli</taxon>
        <taxon>Lactobacillales</taxon>
        <taxon>Enterococcaceae</taxon>
        <taxon>Vagococcus</taxon>
    </lineage>
</organism>
<keyword evidence="1" id="KW-0805">Transcription regulation</keyword>
<evidence type="ECO:0000313" key="5">
    <source>
        <dbReference type="EMBL" id="MBP1039493.1"/>
    </source>
</evidence>
<keyword evidence="2" id="KW-0238">DNA-binding</keyword>
<evidence type="ECO:0000256" key="1">
    <source>
        <dbReference type="ARBA" id="ARBA00023015"/>
    </source>
</evidence>
<name>A0A940SUM5_9ENTE</name>
<dbReference type="SUPFAM" id="SSF46785">
    <property type="entry name" value="Winged helix' DNA-binding domain"/>
    <property type="match status" value="1"/>
</dbReference>
<dbReference type="GO" id="GO:0043200">
    <property type="term" value="P:response to amino acid"/>
    <property type="evidence" value="ECO:0007669"/>
    <property type="project" value="TreeGrafter"/>
</dbReference>
<keyword evidence="6" id="KW-1185">Reference proteome</keyword>
<evidence type="ECO:0000256" key="3">
    <source>
        <dbReference type="ARBA" id="ARBA00023163"/>
    </source>
</evidence>
<dbReference type="InterPro" id="IPR000485">
    <property type="entry name" value="AsnC-type_HTH_dom"/>
</dbReference>
<dbReference type="PANTHER" id="PTHR30154">
    <property type="entry name" value="LEUCINE-RESPONSIVE REGULATORY PROTEIN"/>
    <property type="match status" value="1"/>
</dbReference>
<dbReference type="Pfam" id="PF13404">
    <property type="entry name" value="HTH_AsnC-type"/>
    <property type="match status" value="1"/>
</dbReference>
<comment type="caution">
    <text evidence="5">The sequence shown here is derived from an EMBL/GenBank/DDBJ whole genome shotgun (WGS) entry which is preliminary data.</text>
</comment>
<accession>A0A940SUM5</accession>
<protein>
    <submittedName>
        <fullName evidence="5">Lrp/AsnC family transcriptional regulator</fullName>
    </submittedName>
</protein>
<dbReference type="InterPro" id="IPR019888">
    <property type="entry name" value="Tscrpt_reg_AsnC-like"/>
</dbReference>
<keyword evidence="3" id="KW-0804">Transcription</keyword>
<dbReference type="EMBL" id="JAEEGA010000001">
    <property type="protein sequence ID" value="MBP1039493.1"/>
    <property type="molecule type" value="Genomic_DNA"/>
</dbReference>
<dbReference type="InterPro" id="IPR019887">
    <property type="entry name" value="Tscrpt_reg_AsnC/Lrp_C"/>
</dbReference>
<dbReference type="AlphaFoldDB" id="A0A940SUM5"/>
<evidence type="ECO:0000313" key="6">
    <source>
        <dbReference type="Proteomes" id="UP000674938"/>
    </source>
</evidence>
<dbReference type="InterPro" id="IPR011008">
    <property type="entry name" value="Dimeric_a/b-barrel"/>
</dbReference>
<gene>
    <name evidence="5" type="ORF">I6N95_00595</name>
</gene>
<dbReference type="RefSeq" id="WP_209524398.1">
    <property type="nucleotide sequence ID" value="NZ_JAEEGA010000001.1"/>
</dbReference>
<dbReference type="SMART" id="SM00344">
    <property type="entry name" value="HTH_ASNC"/>
    <property type="match status" value="1"/>
</dbReference>
<dbReference type="InterPro" id="IPR036388">
    <property type="entry name" value="WH-like_DNA-bd_sf"/>
</dbReference>
<sequence length="148" mass="16975">MDLDRTDIEILKLLRENSRISLKAISDEVSLSQPSVKTRMERLIDSRCIKGFTIDLDYKKLGFNLAFIIRISDITLHFNELLTFLKTKNQLTEIFSVTGSDNYLIKGFVKNTEEIDDLLSELMSYGKINTSIILDAHLNPNFLDLLSD</sequence>
<dbReference type="GO" id="GO:0005829">
    <property type="term" value="C:cytosol"/>
    <property type="evidence" value="ECO:0007669"/>
    <property type="project" value="TreeGrafter"/>
</dbReference>
<feature type="domain" description="HTH asnC-type" evidence="4">
    <location>
        <begin position="3"/>
        <end position="64"/>
    </location>
</feature>
<dbReference type="Gene3D" id="1.10.10.10">
    <property type="entry name" value="Winged helix-like DNA-binding domain superfamily/Winged helix DNA-binding domain"/>
    <property type="match status" value="1"/>
</dbReference>
<dbReference type="InterPro" id="IPR036390">
    <property type="entry name" value="WH_DNA-bd_sf"/>
</dbReference>
<evidence type="ECO:0000256" key="2">
    <source>
        <dbReference type="ARBA" id="ARBA00023125"/>
    </source>
</evidence>
<dbReference type="PRINTS" id="PR00033">
    <property type="entry name" value="HTHASNC"/>
</dbReference>
<dbReference type="PANTHER" id="PTHR30154:SF55">
    <property type="entry name" value="HTH-TYPE TRANSCRIPTIONAL REGULATOR LRPB"/>
    <property type="match status" value="1"/>
</dbReference>
<proteinExistence type="predicted"/>
<evidence type="ECO:0000259" key="4">
    <source>
        <dbReference type="PROSITE" id="PS50956"/>
    </source>
</evidence>
<reference evidence="5" key="1">
    <citation type="submission" date="2020-12" db="EMBL/GenBank/DDBJ databases">
        <title>Vagococcus allomyrinae sp. nov. and Enterococcus lavae sp. nov., isolated from the larvae of Allomyrina dichotoma.</title>
        <authorList>
            <person name="Lee S.D."/>
        </authorList>
    </citation>
    <scope>NUCLEOTIDE SEQUENCE</scope>
    <source>
        <strain evidence="5">BWB3-3</strain>
    </source>
</reference>
<dbReference type="Proteomes" id="UP000674938">
    <property type="component" value="Unassembled WGS sequence"/>
</dbReference>
<dbReference type="Pfam" id="PF01037">
    <property type="entry name" value="AsnC_trans_reg"/>
    <property type="match status" value="1"/>
</dbReference>